<feature type="transmembrane region" description="Helical" evidence="7">
    <location>
        <begin position="75"/>
        <end position="94"/>
    </location>
</feature>
<evidence type="ECO:0000256" key="2">
    <source>
        <dbReference type="ARBA" id="ARBA00008066"/>
    </source>
</evidence>
<feature type="transmembrane region" description="Helical" evidence="7">
    <location>
        <begin position="286"/>
        <end position="309"/>
    </location>
</feature>
<dbReference type="Proteomes" id="UP001498476">
    <property type="component" value="Unassembled WGS sequence"/>
</dbReference>
<feature type="domain" description="Amino acid transporter transmembrane" evidence="8">
    <location>
        <begin position="71"/>
        <end position="463"/>
    </location>
</feature>
<evidence type="ECO:0000259" key="8">
    <source>
        <dbReference type="Pfam" id="PF01490"/>
    </source>
</evidence>
<name>A0ABR1GRX3_9HYPO</name>
<keyword evidence="5 7" id="KW-0472">Membrane</keyword>
<feature type="transmembrane region" description="Helical" evidence="7">
    <location>
        <begin position="402"/>
        <end position="426"/>
    </location>
</feature>
<feature type="transmembrane region" description="Helical" evidence="7">
    <location>
        <begin position="100"/>
        <end position="125"/>
    </location>
</feature>
<evidence type="ECO:0000256" key="7">
    <source>
        <dbReference type="SAM" id="Phobius"/>
    </source>
</evidence>
<keyword evidence="10" id="KW-1185">Reference proteome</keyword>
<dbReference type="Gene3D" id="1.20.1740.10">
    <property type="entry name" value="Amino acid/polyamine transporter I"/>
    <property type="match status" value="1"/>
</dbReference>
<gene>
    <name evidence="9" type="ORF">QQX98_009722</name>
</gene>
<evidence type="ECO:0000313" key="9">
    <source>
        <dbReference type="EMBL" id="KAK7408131.1"/>
    </source>
</evidence>
<keyword evidence="4 7" id="KW-1133">Transmembrane helix</keyword>
<organism evidence="9 10">
    <name type="scientific">Neonectria punicea</name>
    <dbReference type="NCBI Taxonomy" id="979145"/>
    <lineage>
        <taxon>Eukaryota</taxon>
        <taxon>Fungi</taxon>
        <taxon>Dikarya</taxon>
        <taxon>Ascomycota</taxon>
        <taxon>Pezizomycotina</taxon>
        <taxon>Sordariomycetes</taxon>
        <taxon>Hypocreomycetidae</taxon>
        <taxon>Hypocreales</taxon>
        <taxon>Nectriaceae</taxon>
        <taxon>Neonectria</taxon>
    </lineage>
</organism>
<keyword evidence="3 7" id="KW-0812">Transmembrane</keyword>
<sequence length="489" mass="53331">MTPSKLDAENTMAPDRTQESSTSDTDQAKKHMPEPSHKSPEDFQIMPAETAETADNTNIFSQGGKNYRTLGRWDTVLILFTNQIGLGVLSLPSVMKVLGVVPGIIAILAIGCLTWYAAYVLLQFYRKHPHVVNMVDMCTVVGGKKFEVVAGIMNVIQFIFFSASPAVTLSVASNTLSDHATCTVVFIFLSCTISYMFSLPRTMKFVSMCGIPNAISVLIAVGVALVSLAVSGPTPADWNREIKIVGQPTFREGLNACLKIVYAYAANCTFPSYMAEMVDPSKDFNFSLTVLELSSIFFYTSVAIVLYCLAGEYTVSPVLGAAATVPAKVAYGIALFAILTTALSNAHTGCKYIYVVAMRKMNAVHQITDNSVKSWGTWVTCVTVFWIVVFVLSNAIPIFDSILSITSATTVSWFTYGFSAIFWFSMNWDKLFLNWKKTGLTILNTFLIVLSLFVNGAGLWSSITELIDSFNSEDSAISGVFSCGNNALF</sequence>
<dbReference type="EMBL" id="JAZAVJ010000198">
    <property type="protein sequence ID" value="KAK7408131.1"/>
    <property type="molecule type" value="Genomic_DNA"/>
</dbReference>
<feature type="transmembrane region" description="Helical" evidence="7">
    <location>
        <begin position="211"/>
        <end position="233"/>
    </location>
</feature>
<dbReference type="PANTHER" id="PTHR22950">
    <property type="entry name" value="AMINO ACID TRANSPORTER"/>
    <property type="match status" value="1"/>
</dbReference>
<evidence type="ECO:0000256" key="5">
    <source>
        <dbReference type="ARBA" id="ARBA00023136"/>
    </source>
</evidence>
<feature type="transmembrane region" description="Helical" evidence="7">
    <location>
        <begin position="438"/>
        <end position="460"/>
    </location>
</feature>
<feature type="transmembrane region" description="Helical" evidence="7">
    <location>
        <begin position="146"/>
        <end position="167"/>
    </location>
</feature>
<evidence type="ECO:0000256" key="4">
    <source>
        <dbReference type="ARBA" id="ARBA00022989"/>
    </source>
</evidence>
<comment type="subcellular location">
    <subcellularLocation>
        <location evidence="1">Membrane</location>
        <topology evidence="1">Multi-pass membrane protein</topology>
    </subcellularLocation>
</comment>
<evidence type="ECO:0000256" key="3">
    <source>
        <dbReference type="ARBA" id="ARBA00022692"/>
    </source>
</evidence>
<feature type="compositionally biased region" description="Basic and acidic residues" evidence="6">
    <location>
        <begin position="26"/>
        <end position="41"/>
    </location>
</feature>
<feature type="transmembrane region" description="Helical" evidence="7">
    <location>
        <begin position="375"/>
        <end position="396"/>
    </location>
</feature>
<dbReference type="InterPro" id="IPR013057">
    <property type="entry name" value="AA_transpt_TM"/>
</dbReference>
<protein>
    <recommendedName>
        <fullName evidence="8">Amino acid transporter transmembrane domain-containing protein</fullName>
    </recommendedName>
</protein>
<comment type="caution">
    <text evidence="9">The sequence shown here is derived from an EMBL/GenBank/DDBJ whole genome shotgun (WGS) entry which is preliminary data.</text>
</comment>
<dbReference type="PANTHER" id="PTHR22950:SF479">
    <property type="entry name" value="AMINO ACID TRANSPORTER (EUROFUNG)-RELATED"/>
    <property type="match status" value="1"/>
</dbReference>
<reference evidence="9 10" key="1">
    <citation type="journal article" date="2025" name="Microbiol. Resour. Announc.">
        <title>Draft genome sequences for Neonectria magnoliae and Neonectria punicea, canker pathogens of Liriodendron tulipifera and Acer saccharum in West Virginia.</title>
        <authorList>
            <person name="Petronek H.M."/>
            <person name="Kasson M.T."/>
            <person name="Metheny A.M."/>
            <person name="Stauder C.M."/>
            <person name="Lovett B."/>
            <person name="Lynch S.C."/>
            <person name="Garnas J.R."/>
            <person name="Kasson L.R."/>
            <person name="Stajich J.E."/>
        </authorList>
    </citation>
    <scope>NUCLEOTIDE SEQUENCE [LARGE SCALE GENOMIC DNA]</scope>
    <source>
        <strain evidence="9 10">NRRL 64653</strain>
    </source>
</reference>
<proteinExistence type="inferred from homology"/>
<comment type="similarity">
    <text evidence="2">Belongs to the amino acid/polyamine transporter 2 family.</text>
</comment>
<accession>A0ABR1GRX3</accession>
<evidence type="ECO:0000256" key="6">
    <source>
        <dbReference type="SAM" id="MobiDB-lite"/>
    </source>
</evidence>
<feature type="transmembrane region" description="Helical" evidence="7">
    <location>
        <begin position="179"/>
        <end position="199"/>
    </location>
</feature>
<evidence type="ECO:0000313" key="10">
    <source>
        <dbReference type="Proteomes" id="UP001498476"/>
    </source>
</evidence>
<evidence type="ECO:0000256" key="1">
    <source>
        <dbReference type="ARBA" id="ARBA00004141"/>
    </source>
</evidence>
<feature type="region of interest" description="Disordered" evidence="6">
    <location>
        <begin position="1"/>
        <end position="42"/>
    </location>
</feature>
<dbReference type="Pfam" id="PF01490">
    <property type="entry name" value="Aa_trans"/>
    <property type="match status" value="1"/>
</dbReference>